<evidence type="ECO:0000313" key="3">
    <source>
        <dbReference type="Proteomes" id="UP001497457"/>
    </source>
</evidence>
<proteinExistence type="predicted"/>
<protein>
    <submittedName>
        <fullName evidence="2">Uncharacterized protein</fullName>
    </submittedName>
</protein>
<sequence length="350" mass="36767">MSNLLRRPAASARREATPGSEIGGSVESEVEGGVGRDGGSASGPNGALLPGGSVAARHGAADALGGLQGTGMGTDMLGGPAAGLSAFLAAYPGGLASATAAGLIPGLAAMAAAGSSPDWWSSAAALGPDWLANMLAAAPASTSTGMQPSEPRQPRKIKGCTRFKYRGLQNEDELEIMFEDLRNTGDDHWCASSGVAPSQPTEPQSPIHVDDEDEAINEEEDSEAEEVTPTSGRGKRGKGAANNKGKKPKTSAGHWFQEQMGKIVEMHERTNASCESIARRGEEKSGCTIQDVMALVKECGAVPGTNEHFIASLVFTKKPEREMFLTLDTPQERFDWLTRKHEYNMMCLPK</sequence>
<feature type="region of interest" description="Disordered" evidence="1">
    <location>
        <begin position="215"/>
        <end position="254"/>
    </location>
</feature>
<accession>A0ABC9AD89</accession>
<evidence type="ECO:0000256" key="1">
    <source>
        <dbReference type="SAM" id="MobiDB-lite"/>
    </source>
</evidence>
<organism evidence="2 3">
    <name type="scientific">Urochloa decumbens</name>
    <dbReference type="NCBI Taxonomy" id="240449"/>
    <lineage>
        <taxon>Eukaryota</taxon>
        <taxon>Viridiplantae</taxon>
        <taxon>Streptophyta</taxon>
        <taxon>Embryophyta</taxon>
        <taxon>Tracheophyta</taxon>
        <taxon>Spermatophyta</taxon>
        <taxon>Magnoliopsida</taxon>
        <taxon>Liliopsida</taxon>
        <taxon>Poales</taxon>
        <taxon>Poaceae</taxon>
        <taxon>PACMAD clade</taxon>
        <taxon>Panicoideae</taxon>
        <taxon>Panicodae</taxon>
        <taxon>Paniceae</taxon>
        <taxon>Melinidinae</taxon>
        <taxon>Urochloa</taxon>
    </lineage>
</organism>
<name>A0ABC9AD89_9POAL</name>
<dbReference type="PANTHER" id="PTHR47851:SF1">
    <property type="entry name" value="OS06G0588700 PROTEIN"/>
    <property type="match status" value="1"/>
</dbReference>
<evidence type="ECO:0000313" key="2">
    <source>
        <dbReference type="EMBL" id="CAL4976444.1"/>
    </source>
</evidence>
<feature type="compositionally biased region" description="Polar residues" evidence="1">
    <location>
        <begin position="195"/>
        <end position="204"/>
    </location>
</feature>
<keyword evidence="3" id="KW-1185">Reference proteome</keyword>
<feature type="compositionally biased region" description="Gly residues" evidence="1">
    <location>
        <begin position="32"/>
        <end position="41"/>
    </location>
</feature>
<feature type="compositionally biased region" description="Acidic residues" evidence="1">
    <location>
        <begin position="215"/>
        <end position="226"/>
    </location>
</feature>
<reference evidence="3" key="1">
    <citation type="submission" date="2024-06" db="EMBL/GenBank/DDBJ databases">
        <authorList>
            <person name="Ryan C."/>
        </authorList>
    </citation>
    <scope>NUCLEOTIDE SEQUENCE [LARGE SCALE GENOMIC DNA]</scope>
</reference>
<gene>
    <name evidence="2" type="ORF">URODEC1_LOCUS53596</name>
</gene>
<dbReference type="AlphaFoldDB" id="A0ABC9AD89"/>
<reference evidence="2 3" key="2">
    <citation type="submission" date="2024-10" db="EMBL/GenBank/DDBJ databases">
        <authorList>
            <person name="Ryan C."/>
        </authorList>
    </citation>
    <scope>NUCLEOTIDE SEQUENCE [LARGE SCALE GENOMIC DNA]</scope>
</reference>
<dbReference type="PANTHER" id="PTHR47851">
    <property type="entry name" value="OS06G0588700 PROTEIN-RELATED"/>
    <property type="match status" value="1"/>
</dbReference>
<dbReference type="Proteomes" id="UP001497457">
    <property type="component" value="Chromosome 20rd"/>
</dbReference>
<dbReference type="EMBL" id="OZ075130">
    <property type="protein sequence ID" value="CAL4976444.1"/>
    <property type="molecule type" value="Genomic_DNA"/>
</dbReference>
<feature type="region of interest" description="Disordered" evidence="1">
    <location>
        <begin position="189"/>
        <end position="208"/>
    </location>
</feature>
<feature type="compositionally biased region" description="Basic residues" evidence="1">
    <location>
        <begin position="233"/>
        <end position="249"/>
    </location>
</feature>
<feature type="region of interest" description="Disordered" evidence="1">
    <location>
        <begin position="1"/>
        <end position="52"/>
    </location>
</feature>